<dbReference type="PANTHER" id="PTHR36802:SF1">
    <property type="entry name" value="OS02G0815400 PROTEIN"/>
    <property type="match status" value="1"/>
</dbReference>
<reference evidence="1 2" key="1">
    <citation type="journal article" date="2021" name="Hortic Res">
        <title>Chromosome-scale assembly of the Dendrobium chrysotoxum genome enhances the understanding of orchid evolution.</title>
        <authorList>
            <person name="Zhang Y."/>
            <person name="Zhang G.Q."/>
            <person name="Zhang D."/>
            <person name="Liu X.D."/>
            <person name="Xu X.Y."/>
            <person name="Sun W.H."/>
            <person name="Yu X."/>
            <person name="Zhu X."/>
            <person name="Wang Z.W."/>
            <person name="Zhao X."/>
            <person name="Zhong W.Y."/>
            <person name="Chen H."/>
            <person name="Yin W.L."/>
            <person name="Huang T."/>
            <person name="Niu S.C."/>
            <person name="Liu Z.J."/>
        </authorList>
    </citation>
    <scope>NUCLEOTIDE SEQUENCE [LARGE SCALE GENOMIC DNA]</scope>
    <source>
        <strain evidence="1">Lindl</strain>
    </source>
</reference>
<dbReference type="Proteomes" id="UP000775213">
    <property type="component" value="Unassembled WGS sequence"/>
</dbReference>
<accession>A0AAV7H6W8</accession>
<protein>
    <submittedName>
        <fullName evidence="1">Uncharacterized protein</fullName>
    </submittedName>
</protein>
<keyword evidence="2" id="KW-1185">Reference proteome</keyword>
<dbReference type="AlphaFoldDB" id="A0AAV7H6W8"/>
<proteinExistence type="predicted"/>
<sequence length="129" mass="14048">MSPMASLLLSPSLPTSRSPAIPTIIPSSRRAASSLLFISSGRHAVAGARFLATTFALVESNTSSSRDEEEPILPLLQELSDCLYLPRDFLSKLPGDLRLDSPMYVRIRDFQFLMGSFATLSFGILAEAK</sequence>
<gene>
    <name evidence="1" type="ORF">IEQ34_001463</name>
</gene>
<name>A0AAV7H6W8_DENCH</name>
<comment type="caution">
    <text evidence="1">The sequence shown here is derived from an EMBL/GenBank/DDBJ whole genome shotgun (WGS) entry which is preliminary data.</text>
</comment>
<evidence type="ECO:0000313" key="2">
    <source>
        <dbReference type="Proteomes" id="UP000775213"/>
    </source>
</evidence>
<dbReference type="GO" id="GO:0009507">
    <property type="term" value="C:chloroplast"/>
    <property type="evidence" value="ECO:0007669"/>
    <property type="project" value="TreeGrafter"/>
</dbReference>
<organism evidence="1 2">
    <name type="scientific">Dendrobium chrysotoxum</name>
    <name type="common">Orchid</name>
    <dbReference type="NCBI Taxonomy" id="161865"/>
    <lineage>
        <taxon>Eukaryota</taxon>
        <taxon>Viridiplantae</taxon>
        <taxon>Streptophyta</taxon>
        <taxon>Embryophyta</taxon>
        <taxon>Tracheophyta</taxon>
        <taxon>Spermatophyta</taxon>
        <taxon>Magnoliopsida</taxon>
        <taxon>Liliopsida</taxon>
        <taxon>Asparagales</taxon>
        <taxon>Orchidaceae</taxon>
        <taxon>Epidendroideae</taxon>
        <taxon>Malaxideae</taxon>
        <taxon>Dendrobiinae</taxon>
        <taxon>Dendrobium</taxon>
    </lineage>
</organism>
<evidence type="ECO:0000313" key="1">
    <source>
        <dbReference type="EMBL" id="KAH0469905.1"/>
    </source>
</evidence>
<dbReference type="EMBL" id="JAGFBR010000002">
    <property type="protein sequence ID" value="KAH0469905.1"/>
    <property type="molecule type" value="Genomic_DNA"/>
</dbReference>
<dbReference type="PANTHER" id="PTHR36802">
    <property type="entry name" value="OS02G0815400 PROTEIN"/>
    <property type="match status" value="1"/>
</dbReference>